<dbReference type="InterPro" id="IPR019734">
    <property type="entry name" value="TPR_rpt"/>
</dbReference>
<evidence type="ECO:0000256" key="1">
    <source>
        <dbReference type="ARBA" id="ARBA00007867"/>
    </source>
</evidence>
<comment type="similarity">
    <text evidence="1">Belongs to the spermidine/spermine synthase family.</text>
</comment>
<dbReference type="InterPro" id="IPR001045">
    <property type="entry name" value="Spermi_synthase"/>
</dbReference>
<sequence>MGIADLPFSKESAFPIKRFIFILTLFISGFCGISYEILYSRALGNIIGNSFVLNASILIMFLLGIGIGTKIAHKLEGYLWLIEASIGLYALLFIALYPSLDAFFYQVLPAGNILLTILACALLLCIPTVLIGCSLPLFADLFQEMIPGKIFDLSYMIYNFGASVTAFAIEFYLIRSYGIMQTLAIILCLNFLSGLLLVGFFRKSKTVRELKDSISFPPRLLAALCLLSIASAIFQLLAIKIAEFIFGPFHETFAMVVSLVLLGIALGSLLSRYLKLSFGFFTISSTFFLVLILALFQPLVFRYAAFYAHFSESTLIVLKMLILACFMLWLSIGFGAAIPSLLTSDESEVAKESGHLLFVSSLANAFGYLLMVLYIHSHFNYGQILLIILSLLALAAVIYDWPNRKNMVLVSIALFLGLGAYLSLWNENLLYLSYKAFSREDTLRQKMGEYKWGSQYRKYEDVFSINKVGDQEFFFINGYISMALNSAAEYMVGTLSSLVSPRTQHALVLGLGSGSTGSTVTQVFDKTDIVEINPVIVEHQDDMKEHNFNIAHDPRAQIILDDGIRYLKNTPQKYDLILNTVTSPLYFSSSKLYTVDFFRHIKSRLKPDGVYTTWIDNRIGEEGFKIILKSLHSEFKYAWTAMIRSSYFLLLCSNQPIALHQQEAIEKNTVLKEFFMNKHGRSLDSIKYAIVSTDTFGFLDEHSETQNIDLNSIDKPNLEFAMSALSPDANIDPFKHYLEKNYSIEQMRAQIPADPLKLATHFTQLQSNSSFIKSFIRQAYQADPKLGQPLEARLLREYQLAWEQHPSLETGKQYAQWLERYRKKVLANQVWRKMFTLFPEEGYVYYKMSKLFREENDIQNAELYLKKALDKSPDNQDYRYTLAEMYFEQHRFLDSEEQLQTLLKQAPAYHQARYRLGRLYYFQEDFDRAEKSFAKALSFQKENELYTYWMGRSLFAQKEYKAAKSYFERSLKQDPESKETLKWLKKSILSEI</sequence>
<accession>A0A2M7FY66</accession>
<gene>
    <name evidence="8" type="ORF">COW36_23840</name>
</gene>
<dbReference type="InterPro" id="IPR029063">
    <property type="entry name" value="SAM-dependent_MTases_sf"/>
</dbReference>
<dbReference type="Pfam" id="PF13181">
    <property type="entry name" value="TPR_8"/>
    <property type="match status" value="1"/>
</dbReference>
<evidence type="ECO:0000256" key="3">
    <source>
        <dbReference type="ARBA" id="ARBA00023115"/>
    </source>
</evidence>
<feature type="transmembrane region" description="Helical" evidence="6">
    <location>
        <begin position="381"/>
        <end position="399"/>
    </location>
</feature>
<dbReference type="SMART" id="SM00028">
    <property type="entry name" value="TPR"/>
    <property type="match status" value="4"/>
</dbReference>
<dbReference type="SUPFAM" id="SSF48452">
    <property type="entry name" value="TPR-like"/>
    <property type="match status" value="1"/>
</dbReference>
<dbReference type="PANTHER" id="PTHR11558">
    <property type="entry name" value="SPERMIDINE/SPERMINE SYNTHASE"/>
    <property type="match status" value="1"/>
</dbReference>
<feature type="transmembrane region" description="Helical" evidence="6">
    <location>
        <begin position="406"/>
        <end position="425"/>
    </location>
</feature>
<feature type="transmembrane region" description="Helical" evidence="6">
    <location>
        <begin position="354"/>
        <end position="375"/>
    </location>
</feature>
<dbReference type="GO" id="GO:0005829">
    <property type="term" value="C:cytosol"/>
    <property type="evidence" value="ECO:0007669"/>
    <property type="project" value="TreeGrafter"/>
</dbReference>
<comment type="caution">
    <text evidence="8">The sequence shown here is derived from an EMBL/GenBank/DDBJ whole genome shotgun (WGS) entry which is preliminary data.</text>
</comment>
<comment type="caution">
    <text evidence="5">Lacks conserved residue(s) required for the propagation of feature annotation.</text>
</comment>
<feature type="transmembrane region" description="Helical" evidence="6">
    <location>
        <begin position="252"/>
        <end position="271"/>
    </location>
</feature>
<evidence type="ECO:0000313" key="9">
    <source>
        <dbReference type="Proteomes" id="UP000231019"/>
    </source>
</evidence>
<feature type="repeat" description="TPR" evidence="4">
    <location>
        <begin position="944"/>
        <end position="977"/>
    </location>
</feature>
<dbReference type="EMBL" id="PFFQ01000066">
    <property type="protein sequence ID" value="PIW13706.1"/>
    <property type="molecule type" value="Genomic_DNA"/>
</dbReference>
<feature type="repeat" description="TPR" evidence="4">
    <location>
        <begin position="910"/>
        <end position="943"/>
    </location>
</feature>
<feature type="transmembrane region" description="Helical" evidence="6">
    <location>
        <begin position="221"/>
        <end position="246"/>
    </location>
</feature>
<evidence type="ECO:0000256" key="4">
    <source>
        <dbReference type="PROSITE-ProRule" id="PRU00339"/>
    </source>
</evidence>
<keyword evidence="3 5" id="KW-0620">Polyamine biosynthesis</keyword>
<feature type="transmembrane region" description="Helical" evidence="6">
    <location>
        <begin position="316"/>
        <end position="342"/>
    </location>
</feature>
<evidence type="ECO:0000256" key="5">
    <source>
        <dbReference type="PROSITE-ProRule" id="PRU00354"/>
    </source>
</evidence>
<dbReference type="PROSITE" id="PS51006">
    <property type="entry name" value="PABS_2"/>
    <property type="match status" value="1"/>
</dbReference>
<feature type="repeat" description="TPR" evidence="4">
    <location>
        <begin position="842"/>
        <end position="875"/>
    </location>
</feature>
<dbReference type="Pfam" id="PF13174">
    <property type="entry name" value="TPR_6"/>
    <property type="match status" value="1"/>
</dbReference>
<dbReference type="GO" id="GO:0008295">
    <property type="term" value="P:spermidine biosynthetic process"/>
    <property type="evidence" value="ECO:0007669"/>
    <property type="project" value="TreeGrafter"/>
</dbReference>
<keyword evidence="2 5" id="KW-0808">Transferase</keyword>
<dbReference type="CDD" id="cd02440">
    <property type="entry name" value="AdoMet_MTases"/>
    <property type="match status" value="1"/>
</dbReference>
<dbReference type="InterPro" id="IPR030374">
    <property type="entry name" value="PABS"/>
</dbReference>
<dbReference type="Pfam" id="PF14559">
    <property type="entry name" value="TPR_19"/>
    <property type="match status" value="1"/>
</dbReference>
<keyword evidence="6" id="KW-0472">Membrane</keyword>
<keyword evidence="6" id="KW-1133">Transmembrane helix</keyword>
<feature type="transmembrane region" description="Helical" evidence="6">
    <location>
        <begin position="179"/>
        <end position="201"/>
    </location>
</feature>
<feature type="domain" description="PABS" evidence="7">
    <location>
        <begin position="552"/>
        <end position="660"/>
    </location>
</feature>
<feature type="transmembrane region" description="Helical" evidence="6">
    <location>
        <begin position="112"/>
        <end position="138"/>
    </location>
</feature>
<evidence type="ECO:0000256" key="2">
    <source>
        <dbReference type="ARBA" id="ARBA00022679"/>
    </source>
</evidence>
<feature type="transmembrane region" description="Helical" evidence="6">
    <location>
        <begin position="278"/>
        <end position="296"/>
    </location>
</feature>
<feature type="transmembrane region" description="Helical" evidence="6">
    <location>
        <begin position="20"/>
        <end position="40"/>
    </location>
</feature>
<organism evidence="8 9">
    <name type="scientific">bacterium (Candidatus Blackallbacteria) CG17_big_fil_post_rev_8_21_14_2_50_48_46</name>
    <dbReference type="NCBI Taxonomy" id="2014261"/>
    <lineage>
        <taxon>Bacteria</taxon>
        <taxon>Candidatus Blackallbacteria</taxon>
    </lineage>
</organism>
<proteinExistence type="inferred from homology"/>
<dbReference type="PANTHER" id="PTHR11558:SF11">
    <property type="entry name" value="SPERMIDINE SYNTHASE"/>
    <property type="match status" value="1"/>
</dbReference>
<feature type="transmembrane region" description="Helical" evidence="6">
    <location>
        <begin position="46"/>
        <end position="66"/>
    </location>
</feature>
<name>A0A2M7FY66_9BACT</name>
<keyword evidence="4" id="KW-0802">TPR repeat</keyword>
<dbReference type="AlphaFoldDB" id="A0A2M7FY66"/>
<dbReference type="Proteomes" id="UP000231019">
    <property type="component" value="Unassembled WGS sequence"/>
</dbReference>
<dbReference type="InterPro" id="IPR011990">
    <property type="entry name" value="TPR-like_helical_dom_sf"/>
</dbReference>
<dbReference type="Gene3D" id="1.25.40.10">
    <property type="entry name" value="Tetratricopeptide repeat domain"/>
    <property type="match status" value="1"/>
</dbReference>
<evidence type="ECO:0000313" key="8">
    <source>
        <dbReference type="EMBL" id="PIW13706.1"/>
    </source>
</evidence>
<dbReference type="Gene3D" id="3.40.50.150">
    <property type="entry name" value="Vaccinia Virus protein VP39"/>
    <property type="match status" value="1"/>
</dbReference>
<keyword evidence="6" id="KW-0812">Transmembrane</keyword>
<dbReference type="SUPFAM" id="SSF53335">
    <property type="entry name" value="S-adenosyl-L-methionine-dependent methyltransferases"/>
    <property type="match status" value="1"/>
</dbReference>
<evidence type="ECO:0000259" key="7">
    <source>
        <dbReference type="PROSITE" id="PS51006"/>
    </source>
</evidence>
<reference evidence="8 9" key="1">
    <citation type="submission" date="2017-09" db="EMBL/GenBank/DDBJ databases">
        <title>Depth-based differentiation of microbial function through sediment-hosted aquifers and enrichment of novel symbionts in the deep terrestrial subsurface.</title>
        <authorList>
            <person name="Probst A.J."/>
            <person name="Ladd B."/>
            <person name="Jarett J.K."/>
            <person name="Geller-Mcgrath D.E."/>
            <person name="Sieber C.M."/>
            <person name="Emerson J.B."/>
            <person name="Anantharaman K."/>
            <person name="Thomas B.C."/>
            <person name="Malmstrom R."/>
            <person name="Stieglmeier M."/>
            <person name="Klingl A."/>
            <person name="Woyke T."/>
            <person name="Ryan C.M."/>
            <person name="Banfield J.F."/>
        </authorList>
    </citation>
    <scope>NUCLEOTIDE SEQUENCE [LARGE SCALE GENOMIC DNA]</scope>
    <source>
        <strain evidence="8">CG17_big_fil_post_rev_8_21_14_2_50_48_46</strain>
    </source>
</reference>
<evidence type="ECO:0000256" key="6">
    <source>
        <dbReference type="SAM" id="Phobius"/>
    </source>
</evidence>
<dbReference type="Pfam" id="PF01564">
    <property type="entry name" value="Spermine_synth"/>
    <property type="match status" value="1"/>
</dbReference>
<protein>
    <recommendedName>
        <fullName evidence="7">PABS domain-containing protein</fullName>
    </recommendedName>
</protein>
<feature type="transmembrane region" description="Helical" evidence="6">
    <location>
        <begin position="78"/>
        <end position="100"/>
    </location>
</feature>
<dbReference type="GO" id="GO:0004766">
    <property type="term" value="F:spermidine synthase activity"/>
    <property type="evidence" value="ECO:0007669"/>
    <property type="project" value="TreeGrafter"/>
</dbReference>
<dbReference type="PROSITE" id="PS50005">
    <property type="entry name" value="TPR"/>
    <property type="match status" value="3"/>
</dbReference>